<evidence type="ECO:0000256" key="3">
    <source>
        <dbReference type="ARBA" id="ARBA00022692"/>
    </source>
</evidence>
<proteinExistence type="predicted"/>
<dbReference type="OrthoDB" id="28755at2759"/>
<keyword evidence="4 6" id="KW-1133">Transmembrane helix</keyword>
<keyword evidence="2" id="KW-0813">Transport</keyword>
<feature type="transmembrane region" description="Helical" evidence="6">
    <location>
        <begin position="46"/>
        <end position="67"/>
    </location>
</feature>
<evidence type="ECO:0000313" key="8">
    <source>
        <dbReference type="Proteomes" id="UP000886523"/>
    </source>
</evidence>
<dbReference type="GO" id="GO:0008506">
    <property type="term" value="F:sucrose:proton symporter activity"/>
    <property type="evidence" value="ECO:0007669"/>
    <property type="project" value="TreeGrafter"/>
</dbReference>
<feature type="transmembrane region" description="Helical" evidence="6">
    <location>
        <begin position="79"/>
        <end position="102"/>
    </location>
</feature>
<evidence type="ECO:0000256" key="2">
    <source>
        <dbReference type="ARBA" id="ARBA00022448"/>
    </source>
</evidence>
<reference evidence="7" key="1">
    <citation type="journal article" date="2020" name="Nat. Commun.">
        <title>Large-scale genome sequencing of mycorrhizal fungi provides insights into the early evolution of symbiotic traits.</title>
        <authorList>
            <person name="Miyauchi S."/>
            <person name="Kiss E."/>
            <person name="Kuo A."/>
            <person name="Drula E."/>
            <person name="Kohler A."/>
            <person name="Sanchez-Garcia M."/>
            <person name="Morin E."/>
            <person name="Andreopoulos B."/>
            <person name="Barry K.W."/>
            <person name="Bonito G."/>
            <person name="Buee M."/>
            <person name="Carver A."/>
            <person name="Chen C."/>
            <person name="Cichocki N."/>
            <person name="Clum A."/>
            <person name="Culley D."/>
            <person name="Crous P.W."/>
            <person name="Fauchery L."/>
            <person name="Girlanda M."/>
            <person name="Hayes R.D."/>
            <person name="Keri Z."/>
            <person name="LaButti K."/>
            <person name="Lipzen A."/>
            <person name="Lombard V."/>
            <person name="Magnuson J."/>
            <person name="Maillard F."/>
            <person name="Murat C."/>
            <person name="Nolan M."/>
            <person name="Ohm R.A."/>
            <person name="Pangilinan J."/>
            <person name="Pereira M.F."/>
            <person name="Perotto S."/>
            <person name="Peter M."/>
            <person name="Pfister S."/>
            <person name="Riley R."/>
            <person name="Sitrit Y."/>
            <person name="Stielow J.B."/>
            <person name="Szollosi G."/>
            <person name="Zifcakova L."/>
            <person name="Stursova M."/>
            <person name="Spatafora J.W."/>
            <person name="Tedersoo L."/>
            <person name="Vaario L.M."/>
            <person name="Yamada A."/>
            <person name="Yan M."/>
            <person name="Wang P."/>
            <person name="Xu J."/>
            <person name="Bruns T."/>
            <person name="Baldrian P."/>
            <person name="Vilgalys R."/>
            <person name="Dunand C."/>
            <person name="Henrissat B."/>
            <person name="Grigoriev I.V."/>
            <person name="Hibbett D."/>
            <person name="Nagy L.G."/>
            <person name="Martin F.M."/>
        </authorList>
    </citation>
    <scope>NUCLEOTIDE SEQUENCE</scope>
    <source>
        <strain evidence="7">UP504</strain>
    </source>
</reference>
<name>A0A9P6AUB3_9AGAM</name>
<dbReference type="EMBL" id="MU128991">
    <property type="protein sequence ID" value="KAF9512118.1"/>
    <property type="molecule type" value="Genomic_DNA"/>
</dbReference>
<evidence type="ECO:0000256" key="4">
    <source>
        <dbReference type="ARBA" id="ARBA00022989"/>
    </source>
</evidence>
<evidence type="ECO:0000256" key="6">
    <source>
        <dbReference type="SAM" id="Phobius"/>
    </source>
</evidence>
<sequence>MRAHRQRLSLPLLTVPILGVESVWSTEMAFASPYLVSLGLPKSIMASTFLVGPLSGFLVQPLVGGWADASQSRFGRRRPFMLAGTLICGSSMLLLGYGRALVTLFTTPGSLNDILTIIIVVGALYIIDFSVNAVMAVDRALIVDVLPPSVQDQANAWGSRMLSLGNLAGFYTHVNF</sequence>
<comment type="caution">
    <text evidence="7">The sequence shown here is derived from an EMBL/GenBank/DDBJ whole genome shotgun (WGS) entry which is preliminary data.</text>
</comment>
<keyword evidence="5 6" id="KW-0472">Membrane</keyword>
<dbReference type="AlphaFoldDB" id="A0A9P6AUB3"/>
<feature type="transmembrane region" description="Helical" evidence="6">
    <location>
        <begin position="114"/>
        <end position="137"/>
    </location>
</feature>
<protein>
    <recommendedName>
        <fullName evidence="9">MFS transporter</fullName>
    </recommendedName>
</protein>
<gene>
    <name evidence="7" type="ORF">BS47DRAFT_1298140</name>
</gene>
<dbReference type="SUPFAM" id="SSF103473">
    <property type="entry name" value="MFS general substrate transporter"/>
    <property type="match status" value="1"/>
</dbReference>
<dbReference type="Gene3D" id="1.20.1250.20">
    <property type="entry name" value="MFS general substrate transporter like domains"/>
    <property type="match status" value="1"/>
</dbReference>
<dbReference type="GO" id="GO:0005886">
    <property type="term" value="C:plasma membrane"/>
    <property type="evidence" value="ECO:0007669"/>
    <property type="project" value="TreeGrafter"/>
</dbReference>
<dbReference type="PANTHER" id="PTHR19432:SF91">
    <property type="entry name" value="GENERAL ALPHA-GLUCOSIDE PERMEASE"/>
    <property type="match status" value="1"/>
</dbReference>
<organism evidence="7 8">
    <name type="scientific">Hydnum rufescens UP504</name>
    <dbReference type="NCBI Taxonomy" id="1448309"/>
    <lineage>
        <taxon>Eukaryota</taxon>
        <taxon>Fungi</taxon>
        <taxon>Dikarya</taxon>
        <taxon>Basidiomycota</taxon>
        <taxon>Agaricomycotina</taxon>
        <taxon>Agaricomycetes</taxon>
        <taxon>Cantharellales</taxon>
        <taxon>Hydnaceae</taxon>
        <taxon>Hydnum</taxon>
    </lineage>
</organism>
<accession>A0A9P6AUB3</accession>
<evidence type="ECO:0000313" key="7">
    <source>
        <dbReference type="EMBL" id="KAF9512118.1"/>
    </source>
</evidence>
<dbReference type="InterPro" id="IPR036259">
    <property type="entry name" value="MFS_trans_sf"/>
</dbReference>
<dbReference type="PANTHER" id="PTHR19432">
    <property type="entry name" value="SUGAR TRANSPORTER"/>
    <property type="match status" value="1"/>
</dbReference>
<dbReference type="Proteomes" id="UP000886523">
    <property type="component" value="Unassembled WGS sequence"/>
</dbReference>
<evidence type="ECO:0008006" key="9">
    <source>
        <dbReference type="Google" id="ProtNLM"/>
    </source>
</evidence>
<keyword evidence="8" id="KW-1185">Reference proteome</keyword>
<keyword evidence="3 6" id="KW-0812">Transmembrane</keyword>
<evidence type="ECO:0000256" key="1">
    <source>
        <dbReference type="ARBA" id="ARBA00004141"/>
    </source>
</evidence>
<evidence type="ECO:0000256" key="5">
    <source>
        <dbReference type="ARBA" id="ARBA00023136"/>
    </source>
</evidence>
<comment type="subcellular location">
    <subcellularLocation>
        <location evidence="1">Membrane</location>
        <topology evidence="1">Multi-pass membrane protein</topology>
    </subcellularLocation>
</comment>